<name>A0A194X5P3_MOLSC</name>
<organism evidence="3 4">
    <name type="scientific">Mollisia scopiformis</name>
    <name type="common">Conifer needle endophyte fungus</name>
    <name type="synonym">Phialocephala scopiformis</name>
    <dbReference type="NCBI Taxonomy" id="149040"/>
    <lineage>
        <taxon>Eukaryota</taxon>
        <taxon>Fungi</taxon>
        <taxon>Dikarya</taxon>
        <taxon>Ascomycota</taxon>
        <taxon>Pezizomycotina</taxon>
        <taxon>Leotiomycetes</taxon>
        <taxon>Helotiales</taxon>
        <taxon>Mollisiaceae</taxon>
        <taxon>Mollisia</taxon>
    </lineage>
</organism>
<dbReference type="KEGG" id="psco:LY89DRAFT_670626"/>
<feature type="transmembrane region" description="Helical" evidence="1">
    <location>
        <begin position="109"/>
        <end position="126"/>
    </location>
</feature>
<dbReference type="Proteomes" id="UP000070700">
    <property type="component" value="Unassembled WGS sequence"/>
</dbReference>
<evidence type="ECO:0000256" key="1">
    <source>
        <dbReference type="SAM" id="Phobius"/>
    </source>
</evidence>
<dbReference type="RefSeq" id="XP_018069472.1">
    <property type="nucleotide sequence ID" value="XM_018213173.1"/>
</dbReference>
<keyword evidence="2" id="KW-0732">Signal</keyword>
<evidence type="ECO:0000313" key="4">
    <source>
        <dbReference type="Proteomes" id="UP000070700"/>
    </source>
</evidence>
<evidence type="ECO:0000313" key="3">
    <source>
        <dbReference type="EMBL" id="KUJ15117.1"/>
    </source>
</evidence>
<sequence length="434" mass="48359">MKPSKSLSLSCWWSILVFLVLFAVLDTLCHMSSDYDPHLVRLHEVLTNFTTRGQATVELFAPLSTIIGSTPTGQSFMTIAFDIAWMLVGLAFLRLPLQAHQIAQVGSKFWTSTFLYISFASVWLSTSSRQQNSLSLPNGVADAFLTLAFVATTGWGRLPGYLRVLLFLGLGEALVLTGYALGCNFIDAVVAYFLIFVARVRIIIRKVANVQCSPVSIAYAGISNLFISIIVCPIIAIIVIGALLPISESSAGGNYNLRYLSASARRDLTPFPLARSSAQAGPPFAPHHDTAYTLYVPGAGFLWSDSMVWEQSLPAEISPNSTEHYVDETGQLWSIEGSHRVFFQDKFIERYLWEIKQFPQQTRRWRTSQKTIHSGSTVRLYDSIAARYLCVIPGERVVSEAGYFSMAEDGIKEPKNDRTRVGYWNQLLQPRARM</sequence>
<feature type="signal peptide" evidence="2">
    <location>
        <begin position="1"/>
        <end position="27"/>
    </location>
</feature>
<keyword evidence="1" id="KW-0472">Membrane</keyword>
<keyword evidence="1" id="KW-0812">Transmembrane</keyword>
<feature type="transmembrane region" description="Helical" evidence="1">
    <location>
        <begin position="76"/>
        <end position="97"/>
    </location>
</feature>
<gene>
    <name evidence="3" type="ORF">LY89DRAFT_670626</name>
</gene>
<feature type="chain" id="PRO_5008267921" evidence="2">
    <location>
        <begin position="28"/>
        <end position="434"/>
    </location>
</feature>
<feature type="transmembrane region" description="Helical" evidence="1">
    <location>
        <begin position="216"/>
        <end position="244"/>
    </location>
</feature>
<evidence type="ECO:0000256" key="2">
    <source>
        <dbReference type="SAM" id="SignalP"/>
    </source>
</evidence>
<proteinExistence type="predicted"/>
<dbReference type="EMBL" id="KQ947418">
    <property type="protein sequence ID" value="KUJ15117.1"/>
    <property type="molecule type" value="Genomic_DNA"/>
</dbReference>
<dbReference type="AlphaFoldDB" id="A0A194X5P3"/>
<dbReference type="InParanoid" id="A0A194X5P3"/>
<protein>
    <submittedName>
        <fullName evidence="3">Uncharacterized protein</fullName>
    </submittedName>
</protein>
<dbReference type="OrthoDB" id="4717190at2759"/>
<dbReference type="GeneID" id="28822899"/>
<feature type="transmembrane region" description="Helical" evidence="1">
    <location>
        <begin position="185"/>
        <end position="204"/>
    </location>
</feature>
<accession>A0A194X5P3</accession>
<reference evidence="3 4" key="1">
    <citation type="submission" date="2015-10" db="EMBL/GenBank/DDBJ databases">
        <title>Full genome of DAOMC 229536 Phialocephala scopiformis, a fungal endophyte of spruce producing the potent anti-insectan compound rugulosin.</title>
        <authorList>
            <consortium name="DOE Joint Genome Institute"/>
            <person name="Walker A.K."/>
            <person name="Frasz S.L."/>
            <person name="Seifert K.A."/>
            <person name="Miller J.D."/>
            <person name="Mondo S.J."/>
            <person name="Labutti K."/>
            <person name="Lipzen A."/>
            <person name="Dockter R."/>
            <person name="Kennedy M."/>
            <person name="Grigoriev I.V."/>
            <person name="Spatafora J.W."/>
        </authorList>
    </citation>
    <scope>NUCLEOTIDE SEQUENCE [LARGE SCALE GENOMIC DNA]</scope>
    <source>
        <strain evidence="3 4">CBS 120377</strain>
    </source>
</reference>
<keyword evidence="4" id="KW-1185">Reference proteome</keyword>
<keyword evidence="1" id="KW-1133">Transmembrane helix</keyword>